<evidence type="ECO:0000313" key="5">
    <source>
        <dbReference type="Proteomes" id="UP000054742"/>
    </source>
</evidence>
<dbReference type="GO" id="GO:0016780">
    <property type="term" value="F:phosphotransferase activity, for other substituted phosphate groups"/>
    <property type="evidence" value="ECO:0007669"/>
    <property type="project" value="InterPro"/>
</dbReference>
<keyword evidence="3" id="KW-0812">Transmembrane</keyword>
<dbReference type="Pfam" id="PF01066">
    <property type="entry name" value="CDP-OH_P_transf"/>
    <property type="match status" value="1"/>
</dbReference>
<feature type="transmembrane region" description="Helical" evidence="3">
    <location>
        <begin position="111"/>
        <end position="134"/>
    </location>
</feature>
<dbReference type="OrthoDB" id="9790577at2"/>
<reference evidence="4 5" key="1">
    <citation type="submission" date="2015-11" db="EMBL/GenBank/DDBJ databases">
        <title>Genomic analysis of 38 Legionella species identifies large and diverse effector repertoires.</title>
        <authorList>
            <person name="Burstein D."/>
            <person name="Amaro F."/>
            <person name="Zusman T."/>
            <person name="Lifshitz Z."/>
            <person name="Cohen O."/>
            <person name="Gilbert J.A."/>
            <person name="Pupko T."/>
            <person name="Shuman H.A."/>
            <person name="Segal G."/>
        </authorList>
    </citation>
    <scope>NUCLEOTIDE SEQUENCE [LARGE SCALE GENOMIC DNA]</scope>
    <source>
        <strain evidence="4 5">ATCC 43878</strain>
    </source>
</reference>
<accession>A0A0W0SM61</accession>
<dbReference type="InterPro" id="IPR043130">
    <property type="entry name" value="CDP-OH_PTrfase_TM_dom"/>
</dbReference>
<comment type="similarity">
    <text evidence="2">Belongs to the CDP-alcohol phosphatidyltransferase class-I family.</text>
</comment>
<keyword evidence="3" id="KW-0472">Membrane</keyword>
<feature type="transmembrane region" description="Helical" evidence="3">
    <location>
        <begin position="33"/>
        <end position="61"/>
    </location>
</feature>
<dbReference type="Proteomes" id="UP000054742">
    <property type="component" value="Unassembled WGS sequence"/>
</dbReference>
<dbReference type="PROSITE" id="PS00379">
    <property type="entry name" value="CDP_ALCOHOL_P_TRANSF"/>
    <property type="match status" value="1"/>
</dbReference>
<sequence>MLEQSIRPFYQTLLVEPLVKCIGHRIKPLQVTLFAGILGLLFIPAILLNHTMVAIILLLASGYCDTLDGTLARFQKNTSPLGTAIDIVMDRLVEFSVILGLYLVAPHVRALAVILMLGSMLICITSFLVVGIFTPNESNKSFHYSPGLMERAEAFGFFIVMVWYPHYFNGLAFLFTLLVTLTALIRIKQFAACSF</sequence>
<keyword evidence="1 2" id="KW-0808">Transferase</keyword>
<feature type="transmembrane region" description="Helical" evidence="3">
    <location>
        <begin position="81"/>
        <end position="104"/>
    </location>
</feature>
<dbReference type="GO" id="GO:0008654">
    <property type="term" value="P:phospholipid biosynthetic process"/>
    <property type="evidence" value="ECO:0007669"/>
    <property type="project" value="InterPro"/>
</dbReference>
<keyword evidence="5" id="KW-1185">Reference proteome</keyword>
<dbReference type="Gene3D" id="1.20.120.1760">
    <property type="match status" value="1"/>
</dbReference>
<evidence type="ECO:0000256" key="1">
    <source>
        <dbReference type="ARBA" id="ARBA00022679"/>
    </source>
</evidence>
<organism evidence="4 5">
    <name type="scientific">Legionella brunensis</name>
    <dbReference type="NCBI Taxonomy" id="29422"/>
    <lineage>
        <taxon>Bacteria</taxon>
        <taxon>Pseudomonadati</taxon>
        <taxon>Pseudomonadota</taxon>
        <taxon>Gammaproteobacteria</taxon>
        <taxon>Legionellales</taxon>
        <taxon>Legionellaceae</taxon>
        <taxon>Legionella</taxon>
    </lineage>
</organism>
<comment type="caution">
    <text evidence="4">The sequence shown here is derived from an EMBL/GenBank/DDBJ whole genome shotgun (WGS) entry which is preliminary data.</text>
</comment>
<dbReference type="EMBL" id="LNXV01000009">
    <property type="protein sequence ID" value="KTC84503.1"/>
    <property type="molecule type" value="Genomic_DNA"/>
</dbReference>
<protein>
    <submittedName>
        <fullName evidence="4">Cytochrome oxidase-like protein</fullName>
    </submittedName>
</protein>
<dbReference type="RefSeq" id="WP_058441452.1">
    <property type="nucleotide sequence ID" value="NZ_CAAAHU010000023.1"/>
</dbReference>
<evidence type="ECO:0000313" key="4">
    <source>
        <dbReference type="EMBL" id="KTC84503.1"/>
    </source>
</evidence>
<proteinExistence type="inferred from homology"/>
<evidence type="ECO:0000256" key="3">
    <source>
        <dbReference type="SAM" id="Phobius"/>
    </source>
</evidence>
<keyword evidence="3" id="KW-1133">Transmembrane helix</keyword>
<name>A0A0W0SM61_9GAMM</name>
<dbReference type="PATRIC" id="fig|29422.6.peg.1453"/>
<evidence type="ECO:0000256" key="2">
    <source>
        <dbReference type="RuleBase" id="RU003750"/>
    </source>
</evidence>
<dbReference type="InterPro" id="IPR048254">
    <property type="entry name" value="CDP_ALCOHOL_P_TRANSF_CS"/>
</dbReference>
<dbReference type="AlphaFoldDB" id="A0A0W0SM61"/>
<gene>
    <name evidence="4" type="ORF">Lbru_1371</name>
</gene>
<dbReference type="STRING" id="29422.Lbru_1371"/>
<dbReference type="InterPro" id="IPR000462">
    <property type="entry name" value="CDP-OH_P_trans"/>
</dbReference>
<feature type="transmembrane region" description="Helical" evidence="3">
    <location>
        <begin position="154"/>
        <end position="185"/>
    </location>
</feature>
<dbReference type="GO" id="GO:0016020">
    <property type="term" value="C:membrane"/>
    <property type="evidence" value="ECO:0007669"/>
    <property type="project" value="InterPro"/>
</dbReference>